<organism evidence="1 2">
    <name type="scientific">Anaerotignum neopropionicum</name>
    <dbReference type="NCBI Taxonomy" id="36847"/>
    <lineage>
        <taxon>Bacteria</taxon>
        <taxon>Bacillati</taxon>
        <taxon>Bacillota</taxon>
        <taxon>Clostridia</taxon>
        <taxon>Lachnospirales</taxon>
        <taxon>Anaerotignaceae</taxon>
        <taxon>Anaerotignum</taxon>
    </lineage>
</organism>
<evidence type="ECO:0000313" key="2">
    <source>
        <dbReference type="Proteomes" id="UP000070539"/>
    </source>
</evidence>
<dbReference type="EMBL" id="LRVM01000016">
    <property type="protein sequence ID" value="KXL51722.1"/>
    <property type="molecule type" value="Genomic_DNA"/>
</dbReference>
<evidence type="ECO:0000313" key="1">
    <source>
        <dbReference type="EMBL" id="KXL51722.1"/>
    </source>
</evidence>
<dbReference type="Proteomes" id="UP000070539">
    <property type="component" value="Unassembled WGS sequence"/>
</dbReference>
<sequence>MPQSEDKPWALPKPTAFLKSKIKNLYKIRILCGFTPVKVAVAKKCHLSQGRLLQSKSDDHSLPR</sequence>
<proteinExistence type="predicted"/>
<dbReference type="STRING" id="36847.CLNEO_28680"/>
<gene>
    <name evidence="1" type="ORF">CLNEO_28680</name>
</gene>
<reference evidence="1 2" key="1">
    <citation type="submission" date="2016-01" db="EMBL/GenBank/DDBJ databases">
        <title>Genome sequence of Clostridium neopropionicum X4, DSM-3847.</title>
        <authorList>
            <person name="Poehlein A."/>
            <person name="Beck M.H."/>
            <person name="Bengelsdorf F.R."/>
            <person name="Daniel R."/>
            <person name="Duerre P."/>
        </authorList>
    </citation>
    <scope>NUCLEOTIDE SEQUENCE [LARGE SCALE GENOMIC DNA]</scope>
    <source>
        <strain evidence="1 2">DSM-3847</strain>
    </source>
</reference>
<keyword evidence="2" id="KW-1185">Reference proteome</keyword>
<name>A0A136WB20_9FIRM</name>
<accession>A0A136WB20</accession>
<comment type="caution">
    <text evidence="1">The sequence shown here is derived from an EMBL/GenBank/DDBJ whole genome shotgun (WGS) entry which is preliminary data.</text>
</comment>
<dbReference type="AlphaFoldDB" id="A0A136WB20"/>
<protein>
    <submittedName>
        <fullName evidence="1">Uncharacterized protein</fullName>
    </submittedName>
</protein>